<sequence>MLLLTFFVLVSFVAATLIVYLRWHFNYWRKRGVCGPQPYLLVGTLPRTSAGQCNLLEELHEIYLRYRLSQKFVGIFTARAPKLFICDPQLALQILTQHFKSFRDNESSQWTNASVEQLRLCSPFVSTGEEWKARRSELVPALTINKIRSFYSAMRDCAEKACKFLTAVGEQPQDAKELANRFTAQFMSNFIWGIEGNAFTVPQKASAPSLSPVHCMARDIILQSLQCIRYYGRTAAWPWLRKLRPVRFFPVAADRFFQQLLADALDVRAKQQTGEGGGGRGDVIDHLQQLREKKSLNAIQIAGHTTTVLIDGYETGAMLIAHCLLLLARNPRVQRKLRAELLAADVADSFDALNELPYLEQCLQETLRLFPPLPTLFKLCTESVTLKNFDESTLTLHPGDSVYISTYSFHRDAEFFENPEDFWPERFAEEMGGVRKYREMGVFMPFGDGPRMCPGMKLGLSEAKVAVSELISKFDVSASDETRTDNKIANDSFLLTLDGKIELVFHRRP</sequence>
<evidence type="ECO:0000256" key="4">
    <source>
        <dbReference type="ARBA" id="ARBA00004406"/>
    </source>
</evidence>
<evidence type="ECO:0000256" key="6">
    <source>
        <dbReference type="ARBA" id="ARBA00022617"/>
    </source>
</evidence>
<evidence type="ECO:0000256" key="1">
    <source>
        <dbReference type="ARBA" id="ARBA00001971"/>
    </source>
</evidence>
<dbReference type="PROSITE" id="PS00086">
    <property type="entry name" value="CYTOCHROME_P450"/>
    <property type="match status" value="1"/>
</dbReference>
<name>A0A0K8UJ03_BACLA</name>
<evidence type="ECO:0000256" key="2">
    <source>
        <dbReference type="ARBA" id="ARBA00003690"/>
    </source>
</evidence>
<evidence type="ECO:0000256" key="12">
    <source>
        <dbReference type="ARBA" id="ARBA00023033"/>
    </source>
</evidence>
<dbReference type="Gene3D" id="1.10.630.10">
    <property type="entry name" value="Cytochrome P450"/>
    <property type="match status" value="1"/>
</dbReference>
<dbReference type="OrthoDB" id="2789670at2759"/>
<evidence type="ECO:0000256" key="15">
    <source>
        <dbReference type="RuleBase" id="RU000461"/>
    </source>
</evidence>
<keyword evidence="12 15" id="KW-0503">Monooxygenase</keyword>
<reference evidence="16" key="1">
    <citation type="submission" date="2015-06" db="EMBL/GenBank/DDBJ databases">
        <authorList>
            <person name="Hoefler B.C."/>
            <person name="Straight P.D."/>
        </authorList>
    </citation>
    <scope>NUCLEOTIDE SEQUENCE</scope>
</reference>
<evidence type="ECO:0000256" key="13">
    <source>
        <dbReference type="ARBA" id="ARBA00023136"/>
    </source>
</evidence>
<dbReference type="InterPro" id="IPR017972">
    <property type="entry name" value="Cyt_P450_CS"/>
</dbReference>
<evidence type="ECO:0000256" key="7">
    <source>
        <dbReference type="ARBA" id="ARBA00022723"/>
    </source>
</evidence>
<evidence type="ECO:0000256" key="5">
    <source>
        <dbReference type="ARBA" id="ARBA00010617"/>
    </source>
</evidence>
<dbReference type="InterPro" id="IPR002401">
    <property type="entry name" value="Cyt_P450_E_grp-I"/>
</dbReference>
<dbReference type="EMBL" id="GDHF01025791">
    <property type="protein sequence ID" value="JAI26523.1"/>
    <property type="molecule type" value="Transcribed_RNA"/>
</dbReference>
<keyword evidence="11 14" id="KW-0408">Iron</keyword>
<dbReference type="Pfam" id="PF00067">
    <property type="entry name" value="p450"/>
    <property type="match status" value="1"/>
</dbReference>
<keyword evidence="10 15" id="KW-0560">Oxidoreductase</keyword>
<dbReference type="InterPro" id="IPR036396">
    <property type="entry name" value="Cyt_P450_sf"/>
</dbReference>
<dbReference type="PRINTS" id="PR00385">
    <property type="entry name" value="P450"/>
</dbReference>
<dbReference type="InterPro" id="IPR050476">
    <property type="entry name" value="Insect_CytP450_Detox"/>
</dbReference>
<keyword evidence="6 14" id="KW-0349">Heme</keyword>
<evidence type="ECO:0000256" key="14">
    <source>
        <dbReference type="PIRSR" id="PIRSR602401-1"/>
    </source>
</evidence>
<dbReference type="PANTHER" id="PTHR24292:SF84">
    <property type="entry name" value="CYTOCHROME P450 28A5-RELATED"/>
    <property type="match status" value="1"/>
</dbReference>
<dbReference type="GO" id="GO:0004497">
    <property type="term" value="F:monooxygenase activity"/>
    <property type="evidence" value="ECO:0007669"/>
    <property type="project" value="UniProtKB-KW"/>
</dbReference>
<keyword evidence="13" id="KW-0472">Membrane</keyword>
<dbReference type="PANTHER" id="PTHR24292">
    <property type="entry name" value="CYTOCHROME P450"/>
    <property type="match status" value="1"/>
</dbReference>
<keyword evidence="7 14" id="KW-0479">Metal-binding</keyword>
<dbReference type="SUPFAM" id="SSF48264">
    <property type="entry name" value="Cytochrome P450"/>
    <property type="match status" value="1"/>
</dbReference>
<comment type="subcellular location">
    <subcellularLocation>
        <location evidence="4">Endoplasmic reticulum membrane</location>
        <topology evidence="4">Peripheral membrane protein</topology>
    </subcellularLocation>
    <subcellularLocation>
        <location evidence="3">Microsome membrane</location>
        <topology evidence="3">Peripheral membrane protein</topology>
    </subcellularLocation>
</comment>
<organism evidence="16">
    <name type="scientific">Bactrocera latifrons</name>
    <name type="common">Malaysian fruit fly</name>
    <name type="synonym">Chaetodacus latifrons</name>
    <dbReference type="NCBI Taxonomy" id="174628"/>
    <lineage>
        <taxon>Eukaryota</taxon>
        <taxon>Metazoa</taxon>
        <taxon>Ecdysozoa</taxon>
        <taxon>Arthropoda</taxon>
        <taxon>Hexapoda</taxon>
        <taxon>Insecta</taxon>
        <taxon>Pterygota</taxon>
        <taxon>Neoptera</taxon>
        <taxon>Endopterygota</taxon>
        <taxon>Diptera</taxon>
        <taxon>Brachycera</taxon>
        <taxon>Muscomorpha</taxon>
        <taxon>Tephritoidea</taxon>
        <taxon>Tephritidae</taxon>
        <taxon>Bactrocera</taxon>
        <taxon>Bactrocera</taxon>
    </lineage>
</organism>
<comment type="cofactor">
    <cofactor evidence="1 14">
        <name>heme</name>
        <dbReference type="ChEBI" id="CHEBI:30413"/>
    </cofactor>
</comment>
<accession>A0A0K8UJ03</accession>
<keyword evidence="9" id="KW-0492">Microsome</keyword>
<dbReference type="CDD" id="cd11056">
    <property type="entry name" value="CYP6-like"/>
    <property type="match status" value="1"/>
</dbReference>
<evidence type="ECO:0000313" key="16">
    <source>
        <dbReference type="EMBL" id="JAI26523.1"/>
    </source>
</evidence>
<dbReference type="GO" id="GO:0016705">
    <property type="term" value="F:oxidoreductase activity, acting on paired donors, with incorporation or reduction of molecular oxygen"/>
    <property type="evidence" value="ECO:0007669"/>
    <property type="project" value="InterPro"/>
</dbReference>
<protein>
    <submittedName>
        <fullName evidence="16">Putative cytochrome P450 28d1</fullName>
    </submittedName>
</protein>
<evidence type="ECO:0000256" key="8">
    <source>
        <dbReference type="ARBA" id="ARBA00022824"/>
    </source>
</evidence>
<proteinExistence type="inferred from homology"/>
<keyword evidence="8" id="KW-0256">Endoplasmic reticulum</keyword>
<dbReference type="PRINTS" id="PR00463">
    <property type="entry name" value="EP450I"/>
</dbReference>
<dbReference type="GO" id="GO:0005789">
    <property type="term" value="C:endoplasmic reticulum membrane"/>
    <property type="evidence" value="ECO:0007669"/>
    <property type="project" value="UniProtKB-SubCell"/>
</dbReference>
<comment type="function">
    <text evidence="2">May be involved in the metabolism of insect hormones and in the breakdown of synthetic insecticides.</text>
</comment>
<comment type="similarity">
    <text evidence="5 15">Belongs to the cytochrome P450 family.</text>
</comment>
<evidence type="ECO:0000256" key="10">
    <source>
        <dbReference type="ARBA" id="ARBA00023002"/>
    </source>
</evidence>
<evidence type="ECO:0000256" key="11">
    <source>
        <dbReference type="ARBA" id="ARBA00023004"/>
    </source>
</evidence>
<evidence type="ECO:0000256" key="3">
    <source>
        <dbReference type="ARBA" id="ARBA00004174"/>
    </source>
</evidence>
<dbReference type="GO" id="GO:0005506">
    <property type="term" value="F:iron ion binding"/>
    <property type="evidence" value="ECO:0007669"/>
    <property type="project" value="InterPro"/>
</dbReference>
<dbReference type="InterPro" id="IPR001128">
    <property type="entry name" value="Cyt_P450"/>
</dbReference>
<dbReference type="AlphaFoldDB" id="A0A0K8UJ03"/>
<evidence type="ECO:0000256" key="9">
    <source>
        <dbReference type="ARBA" id="ARBA00022848"/>
    </source>
</evidence>
<gene>
    <name evidence="16" type="primary">Cyp28d1_2</name>
    <name evidence="16" type="ORF">c4_g1_i2</name>
</gene>
<dbReference type="GO" id="GO:0020037">
    <property type="term" value="F:heme binding"/>
    <property type="evidence" value="ECO:0007669"/>
    <property type="project" value="InterPro"/>
</dbReference>
<feature type="binding site" description="axial binding residue" evidence="14">
    <location>
        <position position="453"/>
    </location>
    <ligand>
        <name>heme</name>
        <dbReference type="ChEBI" id="CHEBI:30413"/>
    </ligand>
    <ligandPart>
        <name>Fe</name>
        <dbReference type="ChEBI" id="CHEBI:18248"/>
    </ligandPart>
</feature>